<dbReference type="EMBL" id="CP008743">
    <property type="protein sequence ID" value="ARN85033.1"/>
    <property type="molecule type" value="Genomic_DNA"/>
</dbReference>
<dbReference type="KEGG" id="naf:GQ61_06715"/>
<dbReference type="Proteomes" id="UP000237351">
    <property type="component" value="Chromosome"/>
</dbReference>
<dbReference type="OrthoDB" id="9802472at2"/>
<accession>A0A1W6N5A1</accession>
<reference evidence="1 2" key="1">
    <citation type="submission" date="2014-06" db="EMBL/GenBank/DDBJ databases">
        <title>The genome of the endonuclear symbiont Nucleicultrix amoebiphila.</title>
        <authorList>
            <person name="Schulz F."/>
            <person name="Horn M."/>
        </authorList>
    </citation>
    <scope>NUCLEOTIDE SEQUENCE [LARGE SCALE GENOMIC DNA]</scope>
    <source>
        <strain evidence="1 2">FS5</strain>
    </source>
</reference>
<name>A0A1W6N5A1_9PROT</name>
<sequence length="443" mass="50701">MFMRLLFVLVSLSMVPSEGFCVLIGNVYIPGLEGADVDVVDDTRFGSARSFPIGSLIYAGNYRTDDDELETHRGPALSSSSEGAVYMVNYGFGVIVTSPEVYEAMEGTSFLFRIIEVIIHRERNEENQDPYQHLSYIKDIPQRGTRYNSEDLAALLSNTREAIQDQPWIDNGTHVFRNNDAENVMDKERISRTYESLKVLYDETLDQEGKEGDLFADLQKYLLGLREDSPVFHLLKAALLTVHPPLNGDLFYGNEDEPNYPPLSVNQLYTTFKKAEGLYDVVWMANAAARVWHLVNTLKPENPTEESEQKFRHMLQQDFVKALARCIRPNALSRVCDLGKMQRMLCVLQGYVPGIMIDDVEAPVTSDQFLKGFMVKFEPLLPDILNKETDEQRTFVNTMRTSLTTEFQEAKKDTEEFAVFRNDVEKQFNNFIRLSFDLEDDHD</sequence>
<evidence type="ECO:0000313" key="1">
    <source>
        <dbReference type="EMBL" id="ARN85033.1"/>
    </source>
</evidence>
<protein>
    <submittedName>
        <fullName evidence="1">Uncharacterized protein</fullName>
    </submittedName>
</protein>
<dbReference type="RefSeq" id="WP_085784546.1">
    <property type="nucleotide sequence ID" value="NZ_CP008743.1"/>
</dbReference>
<proteinExistence type="predicted"/>
<organism evidence="1 2">
    <name type="scientific">Candidatus Nucleicultrix amoebiphila FS5</name>
    <dbReference type="NCBI Taxonomy" id="1414854"/>
    <lineage>
        <taxon>Bacteria</taxon>
        <taxon>Pseudomonadati</taxon>
        <taxon>Pseudomonadota</taxon>
        <taxon>Alphaproteobacteria</taxon>
        <taxon>Holosporales</taxon>
        <taxon>Candidatus Nucleicultricaceae</taxon>
        <taxon>Candidatus Nucleicultrix</taxon>
    </lineage>
</organism>
<dbReference type="AlphaFoldDB" id="A0A1W6N5A1"/>
<gene>
    <name evidence="1" type="ORF">GQ61_06715</name>
</gene>
<keyword evidence="2" id="KW-1185">Reference proteome</keyword>
<evidence type="ECO:0000313" key="2">
    <source>
        <dbReference type="Proteomes" id="UP000237351"/>
    </source>
</evidence>